<feature type="compositionally biased region" description="Low complexity" evidence="1">
    <location>
        <begin position="120"/>
        <end position="141"/>
    </location>
</feature>
<accession>A0A6S7JZ43</accession>
<dbReference type="Proteomes" id="UP001152795">
    <property type="component" value="Unassembled WGS sequence"/>
</dbReference>
<comment type="caution">
    <text evidence="2">The sequence shown here is derived from an EMBL/GenBank/DDBJ whole genome shotgun (WGS) entry which is preliminary data.</text>
</comment>
<feature type="region of interest" description="Disordered" evidence="1">
    <location>
        <begin position="1"/>
        <end position="263"/>
    </location>
</feature>
<evidence type="ECO:0000256" key="1">
    <source>
        <dbReference type="SAM" id="MobiDB-lite"/>
    </source>
</evidence>
<feature type="compositionally biased region" description="Basic and acidic residues" evidence="1">
    <location>
        <begin position="1"/>
        <end position="12"/>
    </location>
</feature>
<reference evidence="2" key="1">
    <citation type="submission" date="2020-04" db="EMBL/GenBank/DDBJ databases">
        <authorList>
            <person name="Alioto T."/>
            <person name="Alioto T."/>
            <person name="Gomez Garrido J."/>
        </authorList>
    </citation>
    <scope>NUCLEOTIDE SEQUENCE</scope>
    <source>
        <strain evidence="2">A484AB</strain>
    </source>
</reference>
<evidence type="ECO:0000313" key="2">
    <source>
        <dbReference type="EMBL" id="CAB4038285.1"/>
    </source>
</evidence>
<evidence type="ECO:0000313" key="3">
    <source>
        <dbReference type="Proteomes" id="UP001152795"/>
    </source>
</evidence>
<dbReference type="EMBL" id="CACRXK020024025">
    <property type="protein sequence ID" value="CAB4038285.1"/>
    <property type="molecule type" value="Genomic_DNA"/>
</dbReference>
<sequence length="263" mass="27831">MDESKHVGRETDTNTENWPSAAPAAAPRTRPTAGLPPDESKTPTRRARPRPGSVRIQKPARMDESKHVGRETDTNTERRPSAASAAESRTRPAAGSPPVGPRTSAYQSRPRPGSARIRLTAETAETETVALPAETAETATVGSPAETGETATVGRESVTTCVEPKDDEMDGEVAATESFMSPEPARRPNAQKTVAERTEPLPEVADGDEIATGGFISPEPVDGARDETGETARGLTPERTKKGADLIDPDGGRGGSRPREPPR</sequence>
<proteinExistence type="predicted"/>
<feature type="compositionally biased region" description="Basic and acidic residues" evidence="1">
    <location>
        <begin position="60"/>
        <end position="80"/>
    </location>
</feature>
<organism evidence="2 3">
    <name type="scientific">Paramuricea clavata</name>
    <name type="common">Red gorgonian</name>
    <name type="synonym">Violescent sea-whip</name>
    <dbReference type="NCBI Taxonomy" id="317549"/>
    <lineage>
        <taxon>Eukaryota</taxon>
        <taxon>Metazoa</taxon>
        <taxon>Cnidaria</taxon>
        <taxon>Anthozoa</taxon>
        <taxon>Octocorallia</taxon>
        <taxon>Malacalcyonacea</taxon>
        <taxon>Plexauridae</taxon>
        <taxon>Paramuricea</taxon>
    </lineage>
</organism>
<name>A0A6S7JZ43_PARCT</name>
<dbReference type="AlphaFoldDB" id="A0A6S7JZ43"/>
<feature type="compositionally biased region" description="Basic and acidic residues" evidence="1">
    <location>
        <begin position="222"/>
        <end position="245"/>
    </location>
</feature>
<keyword evidence="3" id="KW-1185">Reference proteome</keyword>
<gene>
    <name evidence="2" type="ORF">PACLA_8A005754</name>
</gene>
<feature type="compositionally biased region" description="Low complexity" evidence="1">
    <location>
        <begin position="19"/>
        <end position="37"/>
    </location>
</feature>
<protein>
    <submittedName>
        <fullName evidence="2">Uncharacterized protein</fullName>
    </submittedName>
</protein>
<feature type="compositionally biased region" description="Low complexity" evidence="1">
    <location>
        <begin position="81"/>
        <end position="94"/>
    </location>
</feature>